<protein>
    <recommendedName>
        <fullName evidence="4">Alpha-ketoglutarate decarboxylase</fullName>
    </recommendedName>
</protein>
<evidence type="ECO:0000256" key="1">
    <source>
        <dbReference type="SAM" id="SignalP"/>
    </source>
</evidence>
<dbReference type="AlphaFoldDB" id="A0A255Z9Y6"/>
<feature type="signal peptide" evidence="1">
    <location>
        <begin position="1"/>
        <end position="27"/>
    </location>
</feature>
<proteinExistence type="predicted"/>
<comment type="caution">
    <text evidence="2">The sequence shown here is derived from an EMBL/GenBank/DDBJ whole genome shotgun (WGS) entry which is preliminary data.</text>
</comment>
<dbReference type="Proteomes" id="UP000216605">
    <property type="component" value="Unassembled WGS sequence"/>
</dbReference>
<gene>
    <name evidence="2" type="ORF">CHU92_05810</name>
</gene>
<name>A0A255Z9Y6_9FLAO</name>
<evidence type="ECO:0008006" key="4">
    <source>
        <dbReference type="Google" id="ProtNLM"/>
    </source>
</evidence>
<evidence type="ECO:0000313" key="2">
    <source>
        <dbReference type="EMBL" id="OYQ38266.1"/>
    </source>
</evidence>
<keyword evidence="3" id="KW-1185">Reference proteome</keyword>
<reference evidence="2 3" key="1">
    <citation type="submission" date="2017-07" db="EMBL/GenBank/DDBJ databases">
        <title>Flavobacterium cyanobacteriorum sp. nov., isolated from cyanobacterial aggregates in a eutrophic lake.</title>
        <authorList>
            <person name="Cai H."/>
        </authorList>
    </citation>
    <scope>NUCLEOTIDE SEQUENCE [LARGE SCALE GENOMIC DNA]</scope>
    <source>
        <strain evidence="2 3">TH021</strain>
    </source>
</reference>
<keyword evidence="1" id="KW-0732">Signal</keyword>
<dbReference type="EMBL" id="NOXV01000225">
    <property type="protein sequence ID" value="OYQ38266.1"/>
    <property type="molecule type" value="Genomic_DNA"/>
</dbReference>
<evidence type="ECO:0000313" key="3">
    <source>
        <dbReference type="Proteomes" id="UP000216605"/>
    </source>
</evidence>
<organism evidence="2 3">
    <name type="scientific">Flavobacterium cyanobacteriorum</name>
    <dbReference type="NCBI Taxonomy" id="2022802"/>
    <lineage>
        <taxon>Bacteria</taxon>
        <taxon>Pseudomonadati</taxon>
        <taxon>Bacteroidota</taxon>
        <taxon>Flavobacteriia</taxon>
        <taxon>Flavobacteriales</taxon>
        <taxon>Flavobacteriaceae</taxon>
        <taxon>Flavobacterium</taxon>
    </lineage>
</organism>
<dbReference type="OrthoDB" id="1160493at2"/>
<sequence length="179" mass="19758">MKRVIFNFLTKPSLAIMLLVATQALQAQDNYGFWERVRFGGALGAGFGSGYTNISVAPMAIYEFNQYVGAGLGLQGSYVKDNSNLARYTSFLYGGSVIGIINPIEELQLSAEVEQLRVNLDADDSISGPYKDNFWNTALFLGAGYRAGSVIAGVRYNVLFDDNDFVYSTAFMPFVRLYF</sequence>
<accession>A0A255Z9Y6</accession>
<feature type="chain" id="PRO_5012400584" description="Alpha-ketoglutarate decarboxylase" evidence="1">
    <location>
        <begin position="28"/>
        <end position="179"/>
    </location>
</feature>